<proteinExistence type="predicted"/>
<dbReference type="InterPro" id="IPR000999">
    <property type="entry name" value="RNase_III_dom"/>
</dbReference>
<dbReference type="PROSITE" id="PS50142">
    <property type="entry name" value="RNASE_3_2"/>
    <property type="match status" value="1"/>
</dbReference>
<evidence type="ECO:0000256" key="4">
    <source>
        <dbReference type="ARBA" id="ARBA00022884"/>
    </source>
</evidence>
<protein>
    <recommendedName>
        <fullName evidence="8">RNase III domain-containing protein</fullName>
    </recommendedName>
</protein>
<dbReference type="AlphaFoldDB" id="A0A381U2F7"/>
<dbReference type="CDD" id="cd10845">
    <property type="entry name" value="DSRM_RNAse_III_family"/>
    <property type="match status" value="1"/>
</dbReference>
<keyword evidence="3" id="KW-0378">Hydrolase</keyword>
<dbReference type="PANTHER" id="PTHR11207:SF0">
    <property type="entry name" value="RIBONUCLEASE 3"/>
    <property type="match status" value="1"/>
</dbReference>
<evidence type="ECO:0000259" key="5">
    <source>
        <dbReference type="PROSITE" id="PS50137"/>
    </source>
</evidence>
<dbReference type="GO" id="GO:0003725">
    <property type="term" value="F:double-stranded RNA binding"/>
    <property type="evidence" value="ECO:0007669"/>
    <property type="project" value="TreeGrafter"/>
</dbReference>
<dbReference type="SMART" id="SM00358">
    <property type="entry name" value="DSRM"/>
    <property type="match status" value="1"/>
</dbReference>
<feature type="domain" description="DRBM" evidence="5">
    <location>
        <begin position="96"/>
        <end position="165"/>
    </location>
</feature>
<evidence type="ECO:0000256" key="1">
    <source>
        <dbReference type="ARBA" id="ARBA00022722"/>
    </source>
</evidence>
<dbReference type="PANTHER" id="PTHR11207">
    <property type="entry name" value="RIBONUCLEASE III"/>
    <property type="match status" value="1"/>
</dbReference>
<dbReference type="GO" id="GO:0010468">
    <property type="term" value="P:regulation of gene expression"/>
    <property type="evidence" value="ECO:0007669"/>
    <property type="project" value="TreeGrafter"/>
</dbReference>
<keyword evidence="2" id="KW-0255">Endonuclease</keyword>
<dbReference type="Pfam" id="PF00636">
    <property type="entry name" value="Ribonuclease_3"/>
    <property type="match status" value="1"/>
</dbReference>
<dbReference type="CDD" id="cd00593">
    <property type="entry name" value="RIBOc"/>
    <property type="match status" value="1"/>
</dbReference>
<dbReference type="Gene3D" id="3.30.160.20">
    <property type="match status" value="1"/>
</dbReference>
<dbReference type="Gene3D" id="1.10.1520.10">
    <property type="entry name" value="Ribonuclease III domain"/>
    <property type="match status" value="1"/>
</dbReference>
<dbReference type="GO" id="GO:0006396">
    <property type="term" value="P:RNA processing"/>
    <property type="evidence" value="ECO:0007669"/>
    <property type="project" value="InterPro"/>
</dbReference>
<evidence type="ECO:0000256" key="3">
    <source>
        <dbReference type="ARBA" id="ARBA00022801"/>
    </source>
</evidence>
<gene>
    <name evidence="7" type="ORF">METZ01_LOCUS75259</name>
</gene>
<evidence type="ECO:0000259" key="6">
    <source>
        <dbReference type="PROSITE" id="PS50142"/>
    </source>
</evidence>
<dbReference type="Pfam" id="PF00035">
    <property type="entry name" value="dsrm"/>
    <property type="match status" value="1"/>
</dbReference>
<evidence type="ECO:0008006" key="8">
    <source>
        <dbReference type="Google" id="ProtNLM"/>
    </source>
</evidence>
<dbReference type="InterPro" id="IPR036389">
    <property type="entry name" value="RNase_III_sf"/>
</dbReference>
<keyword evidence="1" id="KW-0540">Nuclease</keyword>
<accession>A0A381U2F7</accession>
<dbReference type="SUPFAM" id="SSF54768">
    <property type="entry name" value="dsRNA-binding domain-like"/>
    <property type="match status" value="1"/>
</dbReference>
<dbReference type="PROSITE" id="PS50137">
    <property type="entry name" value="DS_RBD"/>
    <property type="match status" value="1"/>
</dbReference>
<keyword evidence="4" id="KW-0694">RNA-binding</keyword>
<evidence type="ECO:0000313" key="7">
    <source>
        <dbReference type="EMBL" id="SVA22405.1"/>
    </source>
</evidence>
<organism evidence="7">
    <name type="scientific">marine metagenome</name>
    <dbReference type="NCBI Taxonomy" id="408172"/>
    <lineage>
        <taxon>unclassified sequences</taxon>
        <taxon>metagenomes</taxon>
        <taxon>ecological metagenomes</taxon>
    </lineage>
</organism>
<evidence type="ECO:0000256" key="2">
    <source>
        <dbReference type="ARBA" id="ARBA00022759"/>
    </source>
</evidence>
<dbReference type="EMBL" id="UINC01005609">
    <property type="protein sequence ID" value="SVA22405.1"/>
    <property type="molecule type" value="Genomic_DNA"/>
</dbReference>
<dbReference type="SUPFAM" id="SSF69065">
    <property type="entry name" value="RNase III domain-like"/>
    <property type="match status" value="1"/>
</dbReference>
<feature type="domain" description="RNase III" evidence="6">
    <location>
        <begin position="1"/>
        <end position="72"/>
    </location>
</feature>
<sequence length="167" mass="18757">MREFPEGDEGLLTQRRASLVQKPFLATIGHLLDLMDHLKIEHSVNLNIEKIADKQLANLFEALIGAMYLDGGIEPCRRLILDTIWAHKEEAWKSTNYKGKLIEYCHSHEIENPVFLVKDISGPDHQKTFEIQVKIGSKTYASGLGTNKKTAEQTAAQLALEELGAVF</sequence>
<name>A0A381U2F7_9ZZZZ</name>
<dbReference type="InterPro" id="IPR014720">
    <property type="entry name" value="dsRBD_dom"/>
</dbReference>
<dbReference type="GO" id="GO:0004525">
    <property type="term" value="F:ribonuclease III activity"/>
    <property type="evidence" value="ECO:0007669"/>
    <property type="project" value="InterPro"/>
</dbReference>
<reference evidence="7" key="1">
    <citation type="submission" date="2018-05" db="EMBL/GenBank/DDBJ databases">
        <authorList>
            <person name="Lanie J.A."/>
            <person name="Ng W.-L."/>
            <person name="Kazmierczak K.M."/>
            <person name="Andrzejewski T.M."/>
            <person name="Davidsen T.M."/>
            <person name="Wayne K.J."/>
            <person name="Tettelin H."/>
            <person name="Glass J.I."/>
            <person name="Rusch D."/>
            <person name="Podicherti R."/>
            <person name="Tsui H.-C.T."/>
            <person name="Winkler M.E."/>
        </authorList>
    </citation>
    <scope>NUCLEOTIDE SEQUENCE</scope>
</reference>